<organism evidence="2">
    <name type="scientific">marine sediment metagenome</name>
    <dbReference type="NCBI Taxonomy" id="412755"/>
    <lineage>
        <taxon>unclassified sequences</taxon>
        <taxon>metagenomes</taxon>
        <taxon>ecological metagenomes</taxon>
    </lineage>
</organism>
<accession>X1KP52</accession>
<feature type="transmembrane region" description="Helical" evidence="1">
    <location>
        <begin position="32"/>
        <end position="52"/>
    </location>
</feature>
<dbReference type="AlphaFoldDB" id="X1KP52"/>
<keyword evidence="1" id="KW-0472">Membrane</keyword>
<keyword evidence="1" id="KW-1133">Transmembrane helix</keyword>
<gene>
    <name evidence="2" type="ORF">S06H3_01009</name>
</gene>
<protein>
    <submittedName>
        <fullName evidence="2">Uncharacterized protein</fullName>
    </submittedName>
</protein>
<dbReference type="EMBL" id="BARV01000229">
    <property type="protein sequence ID" value="GAH95410.1"/>
    <property type="molecule type" value="Genomic_DNA"/>
</dbReference>
<name>X1KP52_9ZZZZ</name>
<sequence>MKGSSVILQILLTFLIVIPLLAALEGSDSAALWAILSIMMVPGILSLGQRFIKRQRSVRQVSEG</sequence>
<evidence type="ECO:0000313" key="2">
    <source>
        <dbReference type="EMBL" id="GAH95410.1"/>
    </source>
</evidence>
<proteinExistence type="predicted"/>
<keyword evidence="1" id="KW-0812">Transmembrane</keyword>
<comment type="caution">
    <text evidence="2">The sequence shown here is derived from an EMBL/GenBank/DDBJ whole genome shotgun (WGS) entry which is preliminary data.</text>
</comment>
<evidence type="ECO:0000256" key="1">
    <source>
        <dbReference type="SAM" id="Phobius"/>
    </source>
</evidence>
<reference evidence="2" key="1">
    <citation type="journal article" date="2014" name="Front. Microbiol.">
        <title>High frequency of phylogenetically diverse reductive dehalogenase-homologous genes in deep subseafloor sedimentary metagenomes.</title>
        <authorList>
            <person name="Kawai M."/>
            <person name="Futagami T."/>
            <person name="Toyoda A."/>
            <person name="Takaki Y."/>
            <person name="Nishi S."/>
            <person name="Hori S."/>
            <person name="Arai W."/>
            <person name="Tsubouchi T."/>
            <person name="Morono Y."/>
            <person name="Uchiyama I."/>
            <person name="Ito T."/>
            <person name="Fujiyama A."/>
            <person name="Inagaki F."/>
            <person name="Takami H."/>
        </authorList>
    </citation>
    <scope>NUCLEOTIDE SEQUENCE</scope>
    <source>
        <strain evidence="2">Expedition CK06-06</strain>
    </source>
</reference>